<dbReference type="PRINTS" id="PR00123">
    <property type="entry name" value="ATPASEA"/>
</dbReference>
<evidence type="ECO:0000256" key="6">
    <source>
        <dbReference type="ARBA" id="ARBA00022781"/>
    </source>
</evidence>
<evidence type="ECO:0000256" key="4">
    <source>
        <dbReference type="ARBA" id="ARBA00022547"/>
    </source>
</evidence>
<keyword evidence="9 11" id="KW-0472">Membrane</keyword>
<evidence type="ECO:0000256" key="7">
    <source>
        <dbReference type="ARBA" id="ARBA00022989"/>
    </source>
</evidence>
<dbReference type="NCBIfam" id="TIGR01131">
    <property type="entry name" value="ATP_synt_6_or_A"/>
    <property type="match status" value="1"/>
</dbReference>
<dbReference type="InterPro" id="IPR045082">
    <property type="entry name" value="ATP_syn_F0_a_bact/chloroplast"/>
</dbReference>
<dbReference type="SUPFAM" id="SSF81336">
    <property type="entry name" value="F1F0 ATP synthase subunit A"/>
    <property type="match status" value="1"/>
</dbReference>
<evidence type="ECO:0000256" key="3">
    <source>
        <dbReference type="ARBA" id="ARBA00022448"/>
    </source>
</evidence>
<dbReference type="PANTHER" id="PTHR42823:SF3">
    <property type="entry name" value="ATP SYNTHASE SUBUNIT A, CHLOROPLASTIC"/>
    <property type="match status" value="1"/>
</dbReference>
<evidence type="ECO:0000256" key="5">
    <source>
        <dbReference type="ARBA" id="ARBA00022692"/>
    </source>
</evidence>
<evidence type="ECO:0000313" key="14">
    <source>
        <dbReference type="Proteomes" id="UP000503399"/>
    </source>
</evidence>
<dbReference type="CDD" id="cd00310">
    <property type="entry name" value="ATP-synt_Fo_a_6"/>
    <property type="match status" value="1"/>
</dbReference>
<name>A0A6F8ZE40_9FIRM</name>
<dbReference type="AlphaFoldDB" id="A0A6F8ZE40"/>
<dbReference type="PANTHER" id="PTHR42823">
    <property type="entry name" value="ATP SYNTHASE SUBUNIT A, CHLOROPLASTIC"/>
    <property type="match status" value="1"/>
</dbReference>
<dbReference type="GO" id="GO:0046933">
    <property type="term" value="F:proton-transporting ATP synthase activity, rotational mechanism"/>
    <property type="evidence" value="ECO:0007669"/>
    <property type="project" value="UniProtKB-UniRule"/>
</dbReference>
<organism evidence="13 14">
    <name type="scientific">Candidatus Hydrogenisulfobacillus filiaventi</name>
    <dbReference type="NCBI Taxonomy" id="2707344"/>
    <lineage>
        <taxon>Bacteria</taxon>
        <taxon>Bacillati</taxon>
        <taxon>Bacillota</taxon>
        <taxon>Clostridia</taxon>
        <taxon>Eubacteriales</taxon>
        <taxon>Clostridiales Family XVII. Incertae Sedis</taxon>
        <taxon>Candidatus Hydrogenisulfobacillus</taxon>
    </lineage>
</organism>
<keyword evidence="10 11" id="KW-0066">ATP synthesis</keyword>
<dbReference type="GO" id="GO:0005886">
    <property type="term" value="C:plasma membrane"/>
    <property type="evidence" value="ECO:0007669"/>
    <property type="project" value="UniProtKB-SubCell"/>
</dbReference>
<keyword evidence="5 11" id="KW-0812">Transmembrane</keyword>
<feature type="transmembrane region" description="Helical" evidence="11">
    <location>
        <begin position="69"/>
        <end position="87"/>
    </location>
</feature>
<dbReference type="InterPro" id="IPR000568">
    <property type="entry name" value="ATP_synth_F0_asu"/>
</dbReference>
<evidence type="ECO:0000256" key="12">
    <source>
        <dbReference type="RuleBase" id="RU000483"/>
    </source>
</evidence>
<evidence type="ECO:0000256" key="10">
    <source>
        <dbReference type="ARBA" id="ARBA00023310"/>
    </source>
</evidence>
<dbReference type="PROSITE" id="PS00449">
    <property type="entry name" value="ATPASE_A"/>
    <property type="match status" value="1"/>
</dbReference>
<protein>
    <recommendedName>
        <fullName evidence="11 12">ATP synthase subunit a</fullName>
    </recommendedName>
    <alternativeName>
        <fullName evidence="11">ATP synthase F0 sector subunit a</fullName>
    </alternativeName>
    <alternativeName>
        <fullName evidence="11">F-ATPase subunit 6</fullName>
    </alternativeName>
</protein>
<evidence type="ECO:0000256" key="2">
    <source>
        <dbReference type="ARBA" id="ARBA00006810"/>
    </source>
</evidence>
<proteinExistence type="inferred from homology"/>
<feature type="transmembrane region" description="Helical" evidence="11">
    <location>
        <begin position="99"/>
        <end position="119"/>
    </location>
</feature>
<keyword evidence="11" id="KW-1003">Cell membrane</keyword>
<evidence type="ECO:0000256" key="11">
    <source>
        <dbReference type="HAMAP-Rule" id="MF_01393"/>
    </source>
</evidence>
<keyword evidence="8 11" id="KW-0406">Ion transport</keyword>
<gene>
    <name evidence="11 13" type="primary">atpB</name>
    <name evidence="13" type="ORF">R50_0632</name>
</gene>
<dbReference type="KEGG" id="hfv:R50_0632"/>
<keyword evidence="4 11" id="KW-0138">CF(0)</keyword>
<dbReference type="GO" id="GO:0042777">
    <property type="term" value="P:proton motive force-driven plasma membrane ATP synthesis"/>
    <property type="evidence" value="ECO:0007669"/>
    <property type="project" value="TreeGrafter"/>
</dbReference>
<dbReference type="GO" id="GO:0045259">
    <property type="term" value="C:proton-transporting ATP synthase complex"/>
    <property type="evidence" value="ECO:0007669"/>
    <property type="project" value="UniProtKB-KW"/>
</dbReference>
<evidence type="ECO:0000256" key="1">
    <source>
        <dbReference type="ARBA" id="ARBA00004141"/>
    </source>
</evidence>
<dbReference type="InterPro" id="IPR023011">
    <property type="entry name" value="ATP_synth_F0_asu_AS"/>
</dbReference>
<dbReference type="Gene3D" id="1.20.120.220">
    <property type="entry name" value="ATP synthase, F0 complex, subunit A"/>
    <property type="match status" value="1"/>
</dbReference>
<evidence type="ECO:0000256" key="8">
    <source>
        <dbReference type="ARBA" id="ARBA00023065"/>
    </source>
</evidence>
<evidence type="ECO:0000313" key="13">
    <source>
        <dbReference type="EMBL" id="CAB1128138.1"/>
    </source>
</evidence>
<sequence length="230" mass="25573">MTWHIGPYTVDGSLLIYTWLSMILTFVIVRLLGRKATAGVPSIAQSLLESVFTFIADLGRISFNPDEDPFFYELLVSIFLFLVVANFQGMIPGLHSPTSNLNLTLAMALGVFVLIQWYGVRTHGALGYLRHFLEPYWWLFLINLIEELSKPLTMAFRLFGNILVGELFMAMIAGAGFLAYLLGGFLGAFAWWGFTAFVNVVQAFIFMVLTMAYVGKATGSESEEPGVIEA</sequence>
<dbReference type="InterPro" id="IPR035908">
    <property type="entry name" value="F0_ATP_A_sf"/>
</dbReference>
<keyword evidence="6 11" id="KW-0375">Hydrogen ion transport</keyword>
<dbReference type="Pfam" id="PF00119">
    <property type="entry name" value="ATP-synt_A"/>
    <property type="match status" value="1"/>
</dbReference>
<comment type="function">
    <text evidence="11 12">Key component of the proton channel; it plays a direct role in the translocation of protons across the membrane.</text>
</comment>
<keyword evidence="3 11" id="KW-0813">Transport</keyword>
<keyword evidence="14" id="KW-1185">Reference proteome</keyword>
<feature type="transmembrane region" description="Helical" evidence="11">
    <location>
        <begin position="12"/>
        <end position="32"/>
    </location>
</feature>
<keyword evidence="7 11" id="KW-1133">Transmembrane helix</keyword>
<reference evidence="13 14" key="1">
    <citation type="submission" date="2020-02" db="EMBL/GenBank/DDBJ databases">
        <authorList>
            <person name="Hogendoorn C."/>
        </authorList>
    </citation>
    <scope>NUCLEOTIDE SEQUENCE [LARGE SCALE GENOMIC DNA]</scope>
    <source>
        <strain evidence="13">R501</strain>
    </source>
</reference>
<accession>A0A6F8ZE40</accession>
<feature type="transmembrane region" description="Helical" evidence="11">
    <location>
        <begin position="158"/>
        <end position="183"/>
    </location>
</feature>
<dbReference type="Proteomes" id="UP000503399">
    <property type="component" value="Chromosome"/>
</dbReference>
<feature type="transmembrane region" description="Helical" evidence="11">
    <location>
        <begin position="189"/>
        <end position="214"/>
    </location>
</feature>
<comment type="similarity">
    <text evidence="2 11 12">Belongs to the ATPase A chain family.</text>
</comment>
<dbReference type="EMBL" id="LR778114">
    <property type="protein sequence ID" value="CAB1128138.1"/>
    <property type="molecule type" value="Genomic_DNA"/>
</dbReference>
<evidence type="ECO:0000256" key="9">
    <source>
        <dbReference type="ARBA" id="ARBA00023136"/>
    </source>
</evidence>
<dbReference type="HAMAP" id="MF_01393">
    <property type="entry name" value="ATP_synth_a_bact"/>
    <property type="match status" value="1"/>
</dbReference>
<comment type="subcellular location">
    <subcellularLocation>
        <location evidence="11 12">Cell membrane</location>
        <topology evidence="11 12">Multi-pass membrane protein</topology>
    </subcellularLocation>
    <subcellularLocation>
        <location evidence="1">Membrane</location>
        <topology evidence="1">Multi-pass membrane protein</topology>
    </subcellularLocation>
</comment>